<reference evidence="1 2" key="1">
    <citation type="submission" date="2021-05" db="EMBL/GenBank/DDBJ databases">
        <title>Novel species in genus Cellulomonas.</title>
        <authorList>
            <person name="Zhang G."/>
        </authorList>
    </citation>
    <scope>NUCLEOTIDE SEQUENCE [LARGE SCALE GENOMIC DNA]</scope>
    <source>
        <strain evidence="2">zg-ZUI222</strain>
    </source>
</reference>
<evidence type="ECO:0000313" key="1">
    <source>
        <dbReference type="EMBL" id="QVI63464.1"/>
    </source>
</evidence>
<accession>A0ABX8D7R4</accession>
<protein>
    <submittedName>
        <fullName evidence="1">DoxX family membrane protein</fullName>
    </submittedName>
</protein>
<gene>
    <name evidence="1" type="ORF">KG103_06235</name>
</gene>
<proteinExistence type="predicted"/>
<sequence length="183" mass="18985">MLLRRIARPLFASWFVSQGLDALRQPAGHAQVMRDGLDGLRSRVPGTARASAPAPVGKALDGDVSDKQLAMLAQAHGAAMLVAGTMLAVGRAPRTAALALAGLTVPLVLVNLPLSRRGALTPAEKKARTERLVRALSFTGGAVLAGVDLEGRPGVSWRVQHAMVDRAAVKAARAAEAAKHVDG</sequence>
<name>A0ABX8D7R4_9CELL</name>
<dbReference type="Proteomes" id="UP000677804">
    <property type="component" value="Chromosome"/>
</dbReference>
<keyword evidence="2" id="KW-1185">Reference proteome</keyword>
<dbReference type="RefSeq" id="WP_207340732.1">
    <property type="nucleotide sequence ID" value="NZ_CP074405.1"/>
</dbReference>
<dbReference type="EMBL" id="CP074405">
    <property type="protein sequence ID" value="QVI63464.1"/>
    <property type="molecule type" value="Genomic_DNA"/>
</dbReference>
<organism evidence="1 2">
    <name type="scientific">Cellulomonas wangleii</name>
    <dbReference type="NCBI Taxonomy" id="2816956"/>
    <lineage>
        <taxon>Bacteria</taxon>
        <taxon>Bacillati</taxon>
        <taxon>Actinomycetota</taxon>
        <taxon>Actinomycetes</taxon>
        <taxon>Micrococcales</taxon>
        <taxon>Cellulomonadaceae</taxon>
        <taxon>Cellulomonas</taxon>
    </lineage>
</organism>
<evidence type="ECO:0000313" key="2">
    <source>
        <dbReference type="Proteomes" id="UP000677804"/>
    </source>
</evidence>